<gene>
    <name evidence="2" type="ORF">PCOR1329_LOCUS74091</name>
</gene>
<comment type="caution">
    <text evidence="2">The sequence shown here is derived from an EMBL/GenBank/DDBJ whole genome shotgun (WGS) entry which is preliminary data.</text>
</comment>
<reference evidence="2" key="1">
    <citation type="submission" date="2023-10" db="EMBL/GenBank/DDBJ databases">
        <authorList>
            <person name="Chen Y."/>
            <person name="Shah S."/>
            <person name="Dougan E. K."/>
            <person name="Thang M."/>
            <person name="Chan C."/>
        </authorList>
    </citation>
    <scope>NUCLEOTIDE SEQUENCE [LARGE SCALE GENOMIC DNA]</scope>
</reference>
<protein>
    <submittedName>
        <fullName evidence="2">Uncharacterized protein</fullName>
    </submittedName>
</protein>
<keyword evidence="1" id="KW-0472">Membrane</keyword>
<feature type="transmembrane region" description="Helical" evidence="1">
    <location>
        <begin position="27"/>
        <end position="51"/>
    </location>
</feature>
<organism evidence="2 3">
    <name type="scientific">Prorocentrum cordatum</name>
    <dbReference type="NCBI Taxonomy" id="2364126"/>
    <lineage>
        <taxon>Eukaryota</taxon>
        <taxon>Sar</taxon>
        <taxon>Alveolata</taxon>
        <taxon>Dinophyceae</taxon>
        <taxon>Prorocentrales</taxon>
        <taxon>Prorocentraceae</taxon>
        <taxon>Prorocentrum</taxon>
    </lineage>
</organism>
<dbReference type="Proteomes" id="UP001189429">
    <property type="component" value="Unassembled WGS sequence"/>
</dbReference>
<name>A0ABN9X792_9DINO</name>
<accession>A0ABN9X792</accession>
<evidence type="ECO:0000313" key="2">
    <source>
        <dbReference type="EMBL" id="CAK0895310.1"/>
    </source>
</evidence>
<proteinExistence type="predicted"/>
<evidence type="ECO:0000313" key="3">
    <source>
        <dbReference type="Proteomes" id="UP001189429"/>
    </source>
</evidence>
<dbReference type="SUPFAM" id="SSF54518">
    <property type="entry name" value="Tubby C-terminal domain-like"/>
    <property type="match status" value="1"/>
</dbReference>
<dbReference type="EMBL" id="CAUYUJ010020020">
    <property type="protein sequence ID" value="CAK0895310.1"/>
    <property type="molecule type" value="Genomic_DNA"/>
</dbReference>
<keyword evidence="1" id="KW-0812">Transmembrane</keyword>
<evidence type="ECO:0000256" key="1">
    <source>
        <dbReference type="SAM" id="Phobius"/>
    </source>
</evidence>
<keyword evidence="3" id="KW-1185">Reference proteome</keyword>
<feature type="non-terminal residue" evidence="2">
    <location>
        <position position="1"/>
    </location>
</feature>
<dbReference type="InterPro" id="IPR025659">
    <property type="entry name" value="Tubby-like_C"/>
</dbReference>
<keyword evidence="1" id="KW-1133">Transmembrane helix</keyword>
<sequence length="320" mass="34281">AQHDGGKLEARFGLHEGEHGRSSIAGVGLWTCVVAAVLITLAHVLLCYGLIWCRDSGTGDGSQPKKAEANTGRPVSYLCRPAPRSMADSASNLASNSHLSVSVLGQDEATPRGQSRAGSIAGHGLIPPLCPQLMVPDRSKLQCVLQDKVHFKRQNICVNVCSIAARGGTGTPLFQARINEVDVVGLSGAGIYLETLRGEEKFAFLSTQEVWNCPEKRQPSMDIMRELRGQVREHGEERRRGVHRLDGGSPFITFSGNFSKHDVRVTDGNGQTLAEVNPGSTDGTYEVVVFPNVDAGLIILGLLAINKTELVAASRPPSAR</sequence>